<proteinExistence type="predicted"/>
<gene>
    <name evidence="1" type="ORF">CWI82_10555</name>
</gene>
<organism evidence="1 2">
    <name type="scientific">Pseudidiomarina tainanensis</name>
    <dbReference type="NCBI Taxonomy" id="502365"/>
    <lineage>
        <taxon>Bacteria</taxon>
        <taxon>Pseudomonadati</taxon>
        <taxon>Pseudomonadota</taxon>
        <taxon>Gammaproteobacteria</taxon>
        <taxon>Alteromonadales</taxon>
        <taxon>Idiomarinaceae</taxon>
        <taxon>Pseudidiomarina</taxon>
    </lineage>
</organism>
<dbReference type="Proteomes" id="UP000293092">
    <property type="component" value="Unassembled WGS sequence"/>
</dbReference>
<keyword evidence="2" id="KW-1185">Reference proteome</keyword>
<dbReference type="EMBL" id="PIQJ01000003">
    <property type="protein sequence ID" value="RZQ55327.1"/>
    <property type="molecule type" value="Genomic_DNA"/>
</dbReference>
<evidence type="ECO:0000313" key="2">
    <source>
        <dbReference type="Proteomes" id="UP000293092"/>
    </source>
</evidence>
<evidence type="ECO:0000313" key="1">
    <source>
        <dbReference type="EMBL" id="RZQ55327.1"/>
    </source>
</evidence>
<name>A0ACD2HGK8_9GAMM</name>
<comment type="caution">
    <text evidence="1">The sequence shown here is derived from an EMBL/GenBank/DDBJ whole genome shotgun (WGS) entry which is preliminary data.</text>
</comment>
<accession>A0ACD2HGK8</accession>
<protein>
    <submittedName>
        <fullName evidence="1">TIGR03545 family protein</fullName>
    </submittedName>
</protein>
<sequence>MSATNTKNTVRPSAIRWSGLSAFIIICALLVAFSWLLLDTIIKWTLERTIGTLNGAEVNISQVEHHWSPLGLKITGIQVTDPAEPEFNRLVIGDVTGEINVEQLLLGRFHFENVVSTGIRVHQQRSAPGEVYQIPDKQDIQDWTKDGLAKLNLSMPNVDDIIARVDLQTPAAIERAKVTVAEQKAVLEEARDSLPTADDLKAYEAELKKITEGEIKTPQQLQERREQFNALKEKFEADRARLKEVKEQASAAVDTLKADFEAVKSAPQQDLERAQQLMQLNSEGLSEITAVLFGEQMRQWSQYILLAYEQLAPMLARSADETLVKPQRGEGIWFEFSDANEPPSFLIKKAKTEFAWGETVLDVDWANITHQHEQLGQPTTFMARADNSSLWQNLNLNGELALTAEGIDAKQQWQVKGIQLNSLELSEQAEFVATLAAALLDSEGEVSLRDNMFDGGGTVRLADMKVEASAQNRWTEVIANALRQLNRLDINADIQGALNAPEFSFNSDLDRQLGSALKAAALDAGRTELAGLQSKLQEQTGGFLGENQDVLASFSTLLGDADQRDAKLQELLKAKFESKLEDKLKDRLKGVLGD</sequence>
<reference evidence="1" key="1">
    <citation type="submission" date="2017-11" db="EMBL/GenBank/DDBJ databases">
        <title>Comparative genomic and phylogenomic analyses of the family Idiomarinaceae.</title>
        <authorList>
            <person name="Liu Y."/>
            <person name="Shao Z."/>
        </authorList>
    </citation>
    <scope>NUCLEOTIDE SEQUENCE</scope>
    <source>
        <strain evidence="1">PIN1</strain>
    </source>
</reference>